<gene>
    <name evidence="3" type="ORF">FCS05_02500</name>
    <name evidence="2" type="ORF">HNQ10_004241</name>
</gene>
<keyword evidence="5" id="KW-1185">Reference proteome</keyword>
<organism evidence="3 4">
    <name type="scientific">Deinococcus metallilatus</name>
    <dbReference type="NCBI Taxonomy" id="1211322"/>
    <lineage>
        <taxon>Bacteria</taxon>
        <taxon>Thermotogati</taxon>
        <taxon>Deinococcota</taxon>
        <taxon>Deinococci</taxon>
        <taxon>Deinococcales</taxon>
        <taxon>Deinococcaceae</taxon>
        <taxon>Deinococcus</taxon>
    </lineage>
</organism>
<accession>A0AAJ5F8H7</accession>
<dbReference type="AlphaFoldDB" id="A0AAJ5F8H7"/>
<dbReference type="EMBL" id="JACHFV010000023">
    <property type="protein sequence ID" value="MBB5297368.1"/>
    <property type="molecule type" value="Genomic_DNA"/>
</dbReference>
<sequence length="1044" mass="109283">MRGALALLMASLLVSAAAQSAPAVVPPVQGTSVPTRESRLELPFDAPREATGLVLAQTLPPGASYLPGSSRLNGQPLPDPLVGRSGRLYWPLMPTGRGVLTYRVSHTAALGELPRPSLFVRYPRDRQETLQGPFDLQDYASATPGAWDQGAENPGALRLPLDGSVIRDRDRITVVVQGPAGETLGPSINGEALPDAAIGQRDVDSENGTQRVTYFGIRLKTGVNVLGLGGEQVRVYYAGQAARVDVQAVQALADGSTPLRFRLRALDASGLTTAQPTLTVHSSIEPSLPDADPVEGGYQVALQNGEGELVLPPQSAPGTLTLDFPLDGGVQRRSIAIRPDVGTLGIGAASATLGLSGGQTDFRWSAKGYFEGTLGSGKLYAAANKDGLPGTTNPNTRFPLYGDASSETVPLQGQDPVAFRYDYPDFSVQYRLSPTPIDVLPLGESFTALGVSTKGKVQVGGFAALLSSDRISGERITPNGTRLLRLAHGDIVPDSETLELLTLDRVTGQELSRRTLTRYADYVLDTSTGVITLSSALPRTDEHLNTLVLQAAYRLNDGGTHRTLAYGAQARYATQNASVGVAAVNLDGKLTVGARATLNTPALSGSALAMTQGGGVQLSTDLSGRLGTAEFGVRAAYQDAAYAGLAPIAVGLNASGLLRQPLAPGLSASLGGEYASSAAARQGNVAARLDYQLNPFTVGGGLRYSFGDQTGLSGLLGLGYHAAPLDVDVTHSQPLGGDVDPETVLTVKYALAPNVRLKFTDDLNWKTGQTASFGIDTTLGGTNLSAAYDLPNASGSGNRARFGVDTSLPLDQHFTLGVRGAYLRDMTAGSSDFSVGSDLRYLSGGLSAALGVDVANNAGEWRTVLRAGATGSLSETFSVTADATTELSRTPGSRFAVGYAWRDGAWNSLGFLRYQVGSLAGNQPQLLGQFSAEYHRARYALRGGLDARVLLDDPGSFTYQPSLGGTYYVTDRLGLGLSARALIQPATGSHTFGVGLEGSLRALPGTWLTLGYNVLGFDGIGNTFTKPGPYVRLDLLLDEQGGQK</sequence>
<dbReference type="Proteomes" id="UP000536909">
    <property type="component" value="Unassembled WGS sequence"/>
</dbReference>
<name>A0AAJ5F8H7_9DEIO</name>
<protein>
    <submittedName>
        <fullName evidence="3">Uncharacterized protein</fullName>
    </submittedName>
</protein>
<comment type="caution">
    <text evidence="3">The sequence shown here is derived from an EMBL/GenBank/DDBJ whole genome shotgun (WGS) entry which is preliminary data.</text>
</comment>
<evidence type="ECO:0000313" key="3">
    <source>
        <dbReference type="EMBL" id="TLK32323.1"/>
    </source>
</evidence>
<evidence type="ECO:0000313" key="5">
    <source>
        <dbReference type="Proteomes" id="UP000536909"/>
    </source>
</evidence>
<dbReference type="Proteomes" id="UP000308000">
    <property type="component" value="Unassembled WGS sequence"/>
</dbReference>
<keyword evidence="1" id="KW-0732">Signal</keyword>
<reference evidence="2 5" key="2">
    <citation type="submission" date="2020-08" db="EMBL/GenBank/DDBJ databases">
        <title>Genomic Encyclopedia of Type Strains, Phase IV (KMG-IV): sequencing the most valuable type-strain genomes for metagenomic binning, comparative biology and taxonomic classification.</title>
        <authorList>
            <person name="Goeker M."/>
        </authorList>
    </citation>
    <scope>NUCLEOTIDE SEQUENCE [LARGE SCALE GENOMIC DNA]</scope>
    <source>
        <strain evidence="2 5">DSM 105434</strain>
    </source>
</reference>
<evidence type="ECO:0000313" key="4">
    <source>
        <dbReference type="Proteomes" id="UP000308000"/>
    </source>
</evidence>
<evidence type="ECO:0000256" key="1">
    <source>
        <dbReference type="SAM" id="SignalP"/>
    </source>
</evidence>
<dbReference type="EMBL" id="VBRC01000001">
    <property type="protein sequence ID" value="TLK32323.1"/>
    <property type="molecule type" value="Genomic_DNA"/>
</dbReference>
<feature type="signal peptide" evidence="1">
    <location>
        <begin position="1"/>
        <end position="20"/>
    </location>
</feature>
<feature type="chain" id="PRO_5042611034" evidence="1">
    <location>
        <begin position="21"/>
        <end position="1044"/>
    </location>
</feature>
<proteinExistence type="predicted"/>
<dbReference type="RefSeq" id="WP_138223749.1">
    <property type="nucleotide sequence ID" value="NZ_BSUI01000032.1"/>
</dbReference>
<evidence type="ECO:0000313" key="2">
    <source>
        <dbReference type="EMBL" id="MBB5297368.1"/>
    </source>
</evidence>
<reference evidence="3 4" key="1">
    <citation type="submission" date="2019-04" db="EMBL/GenBank/DDBJ databases">
        <title>Deinococcus metalilatus MA1002 mutant No.5.</title>
        <authorList>
            <person name="Park W."/>
            <person name="Park C."/>
        </authorList>
    </citation>
    <scope>NUCLEOTIDE SEQUENCE [LARGE SCALE GENOMIC DNA]</scope>
    <source>
        <strain evidence="3 4">MA1002-m5</strain>
    </source>
</reference>